<dbReference type="CDD" id="cd04301">
    <property type="entry name" value="NAT_SF"/>
    <property type="match status" value="1"/>
</dbReference>
<dbReference type="GO" id="GO:0016747">
    <property type="term" value="F:acyltransferase activity, transferring groups other than amino-acyl groups"/>
    <property type="evidence" value="ECO:0007669"/>
    <property type="project" value="InterPro"/>
</dbReference>
<evidence type="ECO:0000259" key="2">
    <source>
        <dbReference type="PROSITE" id="PS51186"/>
    </source>
</evidence>
<dbReference type="PROSITE" id="PS51186">
    <property type="entry name" value="GNAT"/>
    <property type="match status" value="1"/>
</dbReference>
<dbReference type="AlphaFoldDB" id="A0A6J4JB25"/>
<protein>
    <submittedName>
        <fullName evidence="4">Uncharacterized protein</fullName>
    </submittedName>
</protein>
<organism evidence="4">
    <name type="scientific">uncultured Blastococcus sp</name>
    <dbReference type="NCBI Taxonomy" id="217144"/>
    <lineage>
        <taxon>Bacteria</taxon>
        <taxon>Bacillati</taxon>
        <taxon>Actinomycetota</taxon>
        <taxon>Actinomycetes</taxon>
        <taxon>Geodermatophilales</taxon>
        <taxon>Geodermatophilaceae</taxon>
        <taxon>Blastococcus</taxon>
        <taxon>environmental samples</taxon>
    </lineage>
</organism>
<dbReference type="EMBL" id="CADCTI010000278">
    <property type="protein sequence ID" value="CAA9275473.1"/>
    <property type="molecule type" value="Genomic_DNA"/>
</dbReference>
<feature type="compositionally biased region" description="Low complexity" evidence="1">
    <location>
        <begin position="16"/>
        <end position="30"/>
    </location>
</feature>
<name>A0A6J4JB25_9ACTN</name>
<feature type="domain" description="N-acetyltransferase" evidence="3">
    <location>
        <begin position="58"/>
        <end position="144"/>
    </location>
</feature>
<dbReference type="InterPro" id="IPR016181">
    <property type="entry name" value="Acyl_CoA_acyltransferase"/>
</dbReference>
<dbReference type="PROSITE" id="PS51729">
    <property type="entry name" value="GNAT_YJDJ"/>
    <property type="match status" value="1"/>
</dbReference>
<dbReference type="Gene3D" id="3.40.630.30">
    <property type="match status" value="1"/>
</dbReference>
<dbReference type="SUPFAM" id="SSF55729">
    <property type="entry name" value="Acyl-CoA N-acyltransferases (Nat)"/>
    <property type="match status" value="1"/>
</dbReference>
<evidence type="ECO:0000313" key="4">
    <source>
        <dbReference type="EMBL" id="CAA9275473.1"/>
    </source>
</evidence>
<dbReference type="Pfam" id="PF14542">
    <property type="entry name" value="Acetyltransf_CG"/>
    <property type="match status" value="1"/>
</dbReference>
<proteinExistence type="predicted"/>
<accession>A0A6J4JB25</accession>
<evidence type="ECO:0000259" key="3">
    <source>
        <dbReference type="PROSITE" id="PS51729"/>
    </source>
</evidence>
<dbReference type="InterPro" id="IPR000182">
    <property type="entry name" value="GNAT_dom"/>
</dbReference>
<feature type="region of interest" description="Disordered" evidence="1">
    <location>
        <begin position="1"/>
        <end position="52"/>
    </location>
</feature>
<gene>
    <name evidence="4" type="ORF">AVDCRST_MAG57-3669</name>
</gene>
<evidence type="ECO:0000256" key="1">
    <source>
        <dbReference type="SAM" id="MobiDB-lite"/>
    </source>
</evidence>
<feature type="domain" description="N-acetyltransferase" evidence="2">
    <location>
        <begin position="27"/>
        <end position="149"/>
    </location>
</feature>
<dbReference type="InterPro" id="IPR031165">
    <property type="entry name" value="GNAT_YJDJ"/>
</dbReference>
<reference evidence="4" key="1">
    <citation type="submission" date="2020-02" db="EMBL/GenBank/DDBJ databases">
        <authorList>
            <person name="Meier V. D."/>
        </authorList>
    </citation>
    <scope>NUCLEOTIDE SEQUENCE</scope>
    <source>
        <strain evidence="4">AVDCRST_MAG57</strain>
    </source>
</reference>
<sequence length="149" mass="15909">MNLPAGDRPTPAAADPLARTPTRTSTPTLRNGTTTPATVRPGRPADRSTTMTDDFELVQDGDLKAYLAVEDGAALGAITYEVAGDRIVLRATNVGPEHQGRGIGTRLGRAVLDRLRSEGKTVLVTCPFMRNLIARSPEYQDLLAGPRAE</sequence>